<name>A0A246JLV6_9BURK</name>
<evidence type="ECO:0000256" key="2">
    <source>
        <dbReference type="SAM" id="MobiDB-lite"/>
    </source>
</evidence>
<keyword evidence="4" id="KW-1185">Reference proteome</keyword>
<dbReference type="PROSITE" id="PS50005">
    <property type="entry name" value="TPR"/>
    <property type="match status" value="1"/>
</dbReference>
<dbReference type="AlphaFoldDB" id="A0A246JLV6"/>
<feature type="region of interest" description="Disordered" evidence="2">
    <location>
        <begin position="1"/>
        <end position="35"/>
    </location>
</feature>
<comment type="caution">
    <text evidence="3">The sequence shown here is derived from an EMBL/GenBank/DDBJ whole genome shotgun (WGS) entry which is preliminary data.</text>
</comment>
<accession>A0A246JLV6</accession>
<dbReference type="Gene3D" id="1.25.40.10">
    <property type="entry name" value="Tetratricopeptide repeat domain"/>
    <property type="match status" value="2"/>
</dbReference>
<feature type="repeat" description="TPR" evidence="1">
    <location>
        <begin position="288"/>
        <end position="321"/>
    </location>
</feature>
<evidence type="ECO:0000313" key="4">
    <source>
        <dbReference type="Proteomes" id="UP000197468"/>
    </source>
</evidence>
<dbReference type="InterPro" id="IPR019734">
    <property type="entry name" value="TPR_rpt"/>
</dbReference>
<sequence length="374" mass="40356">MKGARRASKGHRVLRGSAASASMKGSTVTHTMTASGPARRRAWAAVMAIGATLLVGATLAAPARAAVFKDAELQSLLDAGRADDLEQLAGQRLKASPEDAQAVAALALSQLDLADPAPLRQNMQRLEQCVQRTPDEGACHYALALALVMQARGGSKLKALGSLGRVSELAQRAMTLLPEAPEPRSALQQYYLALPSFIGGGESKARALEQGVQDQNQLRLMRARVAASKKDWGGMEKELRAVRTQRPELLLELRLLWSDYGRQLMYSDQRERAVPWFEELLKSQPTQAMGAYGLGRAYDALGQYDRAVAAFERARGLTGVEQLGLERRLGSALQAKGDVAQARTVLQRCIDNRRGSAADIDDCRKRLASLGASG</sequence>
<dbReference type="EMBL" id="NIOF01000001">
    <property type="protein sequence ID" value="OWQ93179.1"/>
    <property type="molecule type" value="Genomic_DNA"/>
</dbReference>
<dbReference type="Proteomes" id="UP000197468">
    <property type="component" value="Unassembled WGS sequence"/>
</dbReference>
<evidence type="ECO:0000256" key="1">
    <source>
        <dbReference type="PROSITE-ProRule" id="PRU00339"/>
    </source>
</evidence>
<feature type="compositionally biased region" description="Polar residues" evidence="2">
    <location>
        <begin position="19"/>
        <end position="34"/>
    </location>
</feature>
<evidence type="ECO:0000313" key="3">
    <source>
        <dbReference type="EMBL" id="OWQ93179.1"/>
    </source>
</evidence>
<reference evidence="3 4" key="1">
    <citation type="journal article" date="2008" name="Int. J. Syst. Evol. Microbiol.">
        <title>Description of Roseateles aquatilis sp. nov. and Roseateles terrae sp. nov., in the class Betaproteobacteria, and emended description of the genus Roseateles.</title>
        <authorList>
            <person name="Gomila M."/>
            <person name="Bowien B."/>
            <person name="Falsen E."/>
            <person name="Moore E.R."/>
            <person name="Lalucat J."/>
        </authorList>
    </citation>
    <scope>NUCLEOTIDE SEQUENCE [LARGE SCALE GENOMIC DNA]</scope>
    <source>
        <strain evidence="3 4">CCUG 48205</strain>
    </source>
</reference>
<proteinExistence type="predicted"/>
<dbReference type="Pfam" id="PF13181">
    <property type="entry name" value="TPR_8"/>
    <property type="match status" value="1"/>
</dbReference>
<organism evidence="3 4">
    <name type="scientific">Roseateles aquatilis</name>
    <dbReference type="NCBI Taxonomy" id="431061"/>
    <lineage>
        <taxon>Bacteria</taxon>
        <taxon>Pseudomonadati</taxon>
        <taxon>Pseudomonadota</taxon>
        <taxon>Betaproteobacteria</taxon>
        <taxon>Burkholderiales</taxon>
        <taxon>Sphaerotilaceae</taxon>
        <taxon>Roseateles</taxon>
    </lineage>
</organism>
<keyword evidence="1" id="KW-0802">TPR repeat</keyword>
<dbReference type="Pfam" id="PF13174">
    <property type="entry name" value="TPR_6"/>
    <property type="match status" value="1"/>
</dbReference>
<gene>
    <name evidence="3" type="ORF">CDN99_01385</name>
</gene>
<dbReference type="SUPFAM" id="SSF48452">
    <property type="entry name" value="TPR-like"/>
    <property type="match status" value="2"/>
</dbReference>
<feature type="compositionally biased region" description="Basic residues" evidence="2">
    <location>
        <begin position="1"/>
        <end position="14"/>
    </location>
</feature>
<protein>
    <submittedName>
        <fullName evidence="3">Uncharacterized protein</fullName>
    </submittedName>
</protein>
<dbReference type="InterPro" id="IPR011990">
    <property type="entry name" value="TPR-like_helical_dom_sf"/>
</dbReference>